<accession>A0A382SX40</accession>
<feature type="non-terminal residue" evidence="1">
    <location>
        <position position="41"/>
    </location>
</feature>
<dbReference type="AlphaFoldDB" id="A0A382SX40"/>
<name>A0A382SX40_9ZZZZ</name>
<sequence>MALILTILPLPEGVPMGMGYLRPDWLALVIVYWTIALPDRV</sequence>
<reference evidence="1" key="1">
    <citation type="submission" date="2018-05" db="EMBL/GenBank/DDBJ databases">
        <authorList>
            <person name="Lanie J.A."/>
            <person name="Ng W.-L."/>
            <person name="Kazmierczak K.M."/>
            <person name="Andrzejewski T.M."/>
            <person name="Davidsen T.M."/>
            <person name="Wayne K.J."/>
            <person name="Tettelin H."/>
            <person name="Glass J.I."/>
            <person name="Rusch D."/>
            <person name="Podicherti R."/>
            <person name="Tsui H.-C.T."/>
            <person name="Winkler M.E."/>
        </authorList>
    </citation>
    <scope>NUCLEOTIDE SEQUENCE</scope>
</reference>
<protein>
    <recommendedName>
        <fullName evidence="2">Rod shape-determining protein MreD</fullName>
    </recommendedName>
</protein>
<dbReference type="EMBL" id="UINC01131997">
    <property type="protein sequence ID" value="SVD14035.1"/>
    <property type="molecule type" value="Genomic_DNA"/>
</dbReference>
<proteinExistence type="predicted"/>
<organism evidence="1">
    <name type="scientific">marine metagenome</name>
    <dbReference type="NCBI Taxonomy" id="408172"/>
    <lineage>
        <taxon>unclassified sequences</taxon>
        <taxon>metagenomes</taxon>
        <taxon>ecological metagenomes</taxon>
    </lineage>
</organism>
<evidence type="ECO:0008006" key="2">
    <source>
        <dbReference type="Google" id="ProtNLM"/>
    </source>
</evidence>
<evidence type="ECO:0000313" key="1">
    <source>
        <dbReference type="EMBL" id="SVD14035.1"/>
    </source>
</evidence>
<gene>
    <name evidence="1" type="ORF">METZ01_LOCUS366889</name>
</gene>